<name>A0ABU7PKR6_9ACTN</name>
<dbReference type="Proteomes" id="UP001344658">
    <property type="component" value="Unassembled WGS sequence"/>
</dbReference>
<dbReference type="EMBL" id="JAZEWV010000043">
    <property type="protein sequence ID" value="MEE4546283.1"/>
    <property type="molecule type" value="Genomic_DNA"/>
</dbReference>
<comment type="caution">
    <text evidence="1">The sequence shown here is derived from an EMBL/GenBank/DDBJ whole genome shotgun (WGS) entry which is preliminary data.</text>
</comment>
<keyword evidence="2" id="KW-1185">Reference proteome</keyword>
<reference evidence="1 2" key="1">
    <citation type="submission" date="2023-12" db="EMBL/GenBank/DDBJ databases">
        <title>Streptomyces sp. V4-01.</title>
        <authorList>
            <person name="Somphong A."/>
            <person name="Phongsopitanun W."/>
        </authorList>
    </citation>
    <scope>NUCLEOTIDE SEQUENCE [LARGE SCALE GENOMIC DNA]</scope>
    <source>
        <strain evidence="1 2">V4-01</strain>
    </source>
</reference>
<organism evidence="1 2">
    <name type="scientific">Actinacidiphila polyblastidii</name>
    <dbReference type="NCBI Taxonomy" id="3110430"/>
    <lineage>
        <taxon>Bacteria</taxon>
        <taxon>Bacillati</taxon>
        <taxon>Actinomycetota</taxon>
        <taxon>Actinomycetes</taxon>
        <taxon>Kitasatosporales</taxon>
        <taxon>Streptomycetaceae</taxon>
        <taxon>Actinacidiphila</taxon>
    </lineage>
</organism>
<proteinExistence type="predicted"/>
<protein>
    <recommendedName>
        <fullName evidence="3">Tat pathway signal sequence domain protein</fullName>
    </recommendedName>
</protein>
<evidence type="ECO:0008006" key="3">
    <source>
        <dbReference type="Google" id="ProtNLM"/>
    </source>
</evidence>
<gene>
    <name evidence="1" type="ORF">V2S66_30520</name>
</gene>
<dbReference type="RefSeq" id="WP_330799987.1">
    <property type="nucleotide sequence ID" value="NZ_JAZEWV010000043.1"/>
</dbReference>
<evidence type="ECO:0000313" key="1">
    <source>
        <dbReference type="EMBL" id="MEE4546283.1"/>
    </source>
</evidence>
<sequence>MNDLDDRTDSGASRADDTDLTALRALRGDAPQAGAAALAAGRWRLTAAAAQESQAGPARAGRTRWNWLPVHPVARRALLAGATAAALAAGVLVALPGGGSGTRDQASHGPETVATVLAAAAATAQNTPAVRPRPEQWVLHDEVGCMNRKCGYNPTWVHGAGDLWAAPREPVAFTPKIDMEKSFPDRSGRAQLRFEPIAAYDTLSRLPTEPHALLRRISTDPRFRAATIAAQFPTGLTSGVRNGERVTVLAPVKPPPVPATLTPSQQFTNIVELLHEMPVIPARIDAALYRALALIPGLRLLGEPMDDAYGRPSTTLVMDYAFTLHLSDGGKIVNHFTQYLFLNPRTYAYQGSLAVSHDQGKDWPWEYARRAVGVTDTAGTLPGGALWRPYPLAVPGPVPGR</sequence>
<accession>A0ABU7PKR6</accession>
<evidence type="ECO:0000313" key="2">
    <source>
        <dbReference type="Proteomes" id="UP001344658"/>
    </source>
</evidence>